<evidence type="ECO:0000313" key="2">
    <source>
        <dbReference type="Proteomes" id="UP000198914"/>
    </source>
</evidence>
<name>A0A1H3UC67_9RHOB</name>
<dbReference type="AlphaFoldDB" id="A0A1H3UC67"/>
<gene>
    <name evidence="1" type="ORF">SAMN05444004_12912</name>
</gene>
<sequence>MGAITALYAGKVIDADGDDLDRAALLSIVCLSPDEMPGVARMVPDEDYYRLLETIAHALDDATGFPVRVG</sequence>
<dbReference type="RefSeq" id="WP_092647889.1">
    <property type="nucleotide sequence ID" value="NZ_FNPX01000029.1"/>
</dbReference>
<evidence type="ECO:0000313" key="1">
    <source>
        <dbReference type="EMBL" id="SDZ60062.1"/>
    </source>
</evidence>
<reference evidence="2" key="1">
    <citation type="submission" date="2016-10" db="EMBL/GenBank/DDBJ databases">
        <authorList>
            <person name="Varghese N."/>
            <person name="Submissions S."/>
        </authorList>
    </citation>
    <scope>NUCLEOTIDE SEQUENCE [LARGE SCALE GENOMIC DNA]</scope>
    <source>
        <strain evidence="2">DSM 100420</strain>
    </source>
</reference>
<organism evidence="1 2">
    <name type="scientific">Jannaschia faecimaris</name>
    <dbReference type="NCBI Taxonomy" id="1244108"/>
    <lineage>
        <taxon>Bacteria</taxon>
        <taxon>Pseudomonadati</taxon>
        <taxon>Pseudomonadota</taxon>
        <taxon>Alphaproteobacteria</taxon>
        <taxon>Rhodobacterales</taxon>
        <taxon>Roseobacteraceae</taxon>
        <taxon>Jannaschia</taxon>
    </lineage>
</organism>
<accession>A0A1H3UC67</accession>
<proteinExistence type="predicted"/>
<protein>
    <submittedName>
        <fullName evidence="1">Uncharacterized protein</fullName>
    </submittedName>
</protein>
<dbReference type="EMBL" id="FNPX01000029">
    <property type="protein sequence ID" value="SDZ60062.1"/>
    <property type="molecule type" value="Genomic_DNA"/>
</dbReference>
<keyword evidence="2" id="KW-1185">Reference proteome</keyword>
<dbReference type="Proteomes" id="UP000198914">
    <property type="component" value="Unassembled WGS sequence"/>
</dbReference>